<evidence type="ECO:0000256" key="3">
    <source>
        <dbReference type="ARBA" id="ARBA00022723"/>
    </source>
</evidence>
<dbReference type="GO" id="GO:0035539">
    <property type="term" value="F:8-oxo-7,8-dihydrodeoxyguanosine triphosphate pyrophosphatase activity"/>
    <property type="evidence" value="ECO:0007669"/>
    <property type="project" value="UniProtKB-EC"/>
</dbReference>
<evidence type="ECO:0000256" key="2">
    <source>
        <dbReference type="ARBA" id="ARBA00005582"/>
    </source>
</evidence>
<evidence type="ECO:0000259" key="6">
    <source>
        <dbReference type="PROSITE" id="PS51462"/>
    </source>
</evidence>
<evidence type="ECO:0000256" key="4">
    <source>
        <dbReference type="ARBA" id="ARBA00022801"/>
    </source>
</evidence>
<comment type="caution">
    <text evidence="7">The sequence shown here is derived from an EMBL/GenBank/DDBJ whole genome shotgun (WGS) entry which is preliminary data.</text>
</comment>
<evidence type="ECO:0000313" key="8">
    <source>
        <dbReference type="Proteomes" id="UP001519287"/>
    </source>
</evidence>
<keyword evidence="4 7" id="KW-0378">Hydrolase</keyword>
<dbReference type="PROSITE" id="PS51462">
    <property type="entry name" value="NUDIX"/>
    <property type="match status" value="1"/>
</dbReference>
<dbReference type="PRINTS" id="PR00502">
    <property type="entry name" value="NUDIXFAMILY"/>
</dbReference>
<proteinExistence type="inferred from homology"/>
<dbReference type="CDD" id="cd18886">
    <property type="entry name" value="NUDIX_MutT_Nudt1"/>
    <property type="match status" value="1"/>
</dbReference>
<keyword evidence="5" id="KW-0460">Magnesium</keyword>
<organism evidence="7 8">
    <name type="scientific">Paenibacillus eucommiae</name>
    <dbReference type="NCBI Taxonomy" id="1355755"/>
    <lineage>
        <taxon>Bacteria</taxon>
        <taxon>Bacillati</taxon>
        <taxon>Bacillota</taxon>
        <taxon>Bacilli</taxon>
        <taxon>Bacillales</taxon>
        <taxon>Paenibacillaceae</taxon>
        <taxon>Paenibacillus</taxon>
    </lineage>
</organism>
<dbReference type="InterPro" id="IPR000086">
    <property type="entry name" value="NUDIX_hydrolase_dom"/>
</dbReference>
<accession>A0ABS4JA10</accession>
<protein>
    <submittedName>
        <fullName evidence="7">8-oxo-dGTP diphosphatase</fullName>
        <ecNumber evidence="7">3.6.1.55</ecNumber>
    </submittedName>
</protein>
<dbReference type="InterPro" id="IPR015797">
    <property type="entry name" value="NUDIX_hydrolase-like_dom_sf"/>
</dbReference>
<dbReference type="EC" id="3.6.1.55" evidence="7"/>
<sequence>MHNYTLCFIKKGHQILMLNRLYSPNMGKWNGVGGKIEAGETPQQSVIREVYEETGLSVDNPELVGTVTWILNDAISGMYVYISSIPTSTDFSTPVNVAEGILDWKDIDWVLNVKNTGIADNVQEFLPVMLNGENVDHRFSYNVNEEMIDYIKLPLTV</sequence>
<name>A0ABS4JA10_9BACL</name>
<dbReference type="InterPro" id="IPR020476">
    <property type="entry name" value="Nudix_hydrolase"/>
</dbReference>
<comment type="similarity">
    <text evidence="2">Belongs to the Nudix hydrolase family.</text>
</comment>
<gene>
    <name evidence="7" type="ORF">J2Z66_008331</name>
</gene>
<dbReference type="RefSeq" id="WP_209979361.1">
    <property type="nucleotide sequence ID" value="NZ_JAGGLB010000054.1"/>
</dbReference>
<dbReference type="PANTHER" id="PTHR43758:SF2">
    <property type="entry name" value="OXIDIZED PURINE NUCLEOSIDE TRIPHOSPHATE HYDROLASE"/>
    <property type="match status" value="1"/>
</dbReference>
<feature type="domain" description="Nudix hydrolase" evidence="6">
    <location>
        <begin position="1"/>
        <end position="131"/>
    </location>
</feature>
<reference evidence="7 8" key="1">
    <citation type="submission" date="2021-03" db="EMBL/GenBank/DDBJ databases">
        <title>Genomic Encyclopedia of Type Strains, Phase IV (KMG-IV): sequencing the most valuable type-strain genomes for metagenomic binning, comparative biology and taxonomic classification.</title>
        <authorList>
            <person name="Goeker M."/>
        </authorList>
    </citation>
    <scope>NUCLEOTIDE SEQUENCE [LARGE SCALE GENOMIC DNA]</scope>
    <source>
        <strain evidence="7 8">DSM 26048</strain>
    </source>
</reference>
<dbReference type="EMBL" id="JAGGLB010000054">
    <property type="protein sequence ID" value="MBP1996683.1"/>
    <property type="molecule type" value="Genomic_DNA"/>
</dbReference>
<dbReference type="SUPFAM" id="SSF55811">
    <property type="entry name" value="Nudix"/>
    <property type="match status" value="1"/>
</dbReference>
<dbReference type="Gene3D" id="3.90.79.10">
    <property type="entry name" value="Nucleoside Triphosphate Pyrophosphohydrolase"/>
    <property type="match status" value="1"/>
</dbReference>
<keyword evidence="3" id="KW-0479">Metal-binding</keyword>
<keyword evidence="8" id="KW-1185">Reference proteome</keyword>
<dbReference type="PANTHER" id="PTHR43758">
    <property type="entry name" value="7,8-DIHYDRO-8-OXOGUANINE TRIPHOSPHATASE"/>
    <property type="match status" value="1"/>
</dbReference>
<comment type="cofactor">
    <cofactor evidence="1">
        <name>Mg(2+)</name>
        <dbReference type="ChEBI" id="CHEBI:18420"/>
    </cofactor>
</comment>
<evidence type="ECO:0000256" key="1">
    <source>
        <dbReference type="ARBA" id="ARBA00001946"/>
    </source>
</evidence>
<evidence type="ECO:0000256" key="5">
    <source>
        <dbReference type="ARBA" id="ARBA00022842"/>
    </source>
</evidence>
<dbReference type="Proteomes" id="UP001519287">
    <property type="component" value="Unassembled WGS sequence"/>
</dbReference>
<evidence type="ECO:0000313" key="7">
    <source>
        <dbReference type="EMBL" id="MBP1996683.1"/>
    </source>
</evidence>
<dbReference type="Pfam" id="PF00293">
    <property type="entry name" value="NUDIX"/>
    <property type="match status" value="1"/>
</dbReference>